<evidence type="ECO:0000313" key="2">
    <source>
        <dbReference type="EMBL" id="KAG9278752.1"/>
    </source>
</evidence>
<comment type="caution">
    <text evidence="2">The sequence shown here is derived from an EMBL/GenBank/DDBJ whole genome shotgun (WGS) entry which is preliminary data.</text>
</comment>
<dbReference type="Proteomes" id="UP000752171">
    <property type="component" value="Unassembled WGS sequence"/>
</dbReference>
<reference evidence="2 3" key="1">
    <citation type="submission" date="2021-07" db="EMBL/GenBank/DDBJ databases">
        <authorList>
            <person name="Imarazene B."/>
            <person name="Zahm M."/>
            <person name="Klopp C."/>
            <person name="Cabau C."/>
            <person name="Beille S."/>
            <person name="Jouanno E."/>
            <person name="Castinel A."/>
            <person name="Lluch J."/>
            <person name="Gil L."/>
            <person name="Kuchtly C."/>
            <person name="Lopez Roques C."/>
            <person name="Donnadieu C."/>
            <person name="Parrinello H."/>
            <person name="Journot L."/>
            <person name="Du K."/>
            <person name="Schartl M."/>
            <person name="Retaux S."/>
            <person name="Guiguen Y."/>
        </authorList>
    </citation>
    <scope>NUCLEOTIDE SEQUENCE [LARGE SCALE GENOMIC DNA]</scope>
    <source>
        <strain evidence="2">Pach_M1</strain>
        <tissue evidence="2">Testis</tissue>
    </source>
</reference>
<protein>
    <submittedName>
        <fullName evidence="2">Calcium/calmodulin-dependent 3',5'-cyclic nucleotide phosphodiesterase 1C-like</fullName>
    </submittedName>
</protein>
<name>A0A8T2MA26_ASTMX</name>
<dbReference type="AlphaFoldDB" id="A0A8T2MA26"/>
<organism evidence="2 3">
    <name type="scientific">Astyanax mexicanus</name>
    <name type="common">Blind cave fish</name>
    <name type="synonym">Astyanax fasciatus mexicanus</name>
    <dbReference type="NCBI Taxonomy" id="7994"/>
    <lineage>
        <taxon>Eukaryota</taxon>
        <taxon>Metazoa</taxon>
        <taxon>Chordata</taxon>
        <taxon>Craniata</taxon>
        <taxon>Vertebrata</taxon>
        <taxon>Euteleostomi</taxon>
        <taxon>Actinopterygii</taxon>
        <taxon>Neopterygii</taxon>
        <taxon>Teleostei</taxon>
        <taxon>Ostariophysi</taxon>
        <taxon>Characiformes</taxon>
        <taxon>Characoidei</taxon>
        <taxon>Acestrorhamphidae</taxon>
        <taxon>Acestrorhamphinae</taxon>
        <taxon>Astyanax</taxon>
    </lineage>
</organism>
<dbReference type="EMBL" id="JAICCE010000004">
    <property type="protein sequence ID" value="KAG9278752.1"/>
    <property type="molecule type" value="Genomic_DNA"/>
</dbReference>
<feature type="region of interest" description="Disordered" evidence="1">
    <location>
        <begin position="1"/>
        <end position="75"/>
    </location>
</feature>
<evidence type="ECO:0000256" key="1">
    <source>
        <dbReference type="SAM" id="MobiDB-lite"/>
    </source>
</evidence>
<gene>
    <name evidence="2" type="primary">PDE1C</name>
    <name evidence="2" type="ORF">AMEX_G6671</name>
</gene>
<feature type="compositionally biased region" description="Basic and acidic residues" evidence="1">
    <location>
        <begin position="25"/>
        <end position="53"/>
    </location>
</feature>
<proteinExistence type="predicted"/>
<evidence type="ECO:0000313" key="3">
    <source>
        <dbReference type="Proteomes" id="UP000752171"/>
    </source>
</evidence>
<dbReference type="OrthoDB" id="6127067at2759"/>
<accession>A0A8T2MA26</accession>
<sequence length="151" mass="16873">MGSVTSALARTRPALLKVKVGSEPQSERKEREREEHELEKKEHELESRRKREPSGAVANEDGESNTRPLAPFARSKSQNALWNTITAEMGITDKSQGQRVTADDPRSPEEILAEDFPVTCGPDAMEKTALRLLSQTWSLPPKRSRSLRAPL</sequence>